<gene>
    <name evidence="3" type="ORF">SAMN05660841_03062</name>
</gene>
<feature type="domain" description="SH3b" evidence="2">
    <location>
        <begin position="34"/>
        <end position="81"/>
    </location>
</feature>
<evidence type="ECO:0000313" key="3">
    <source>
        <dbReference type="EMBL" id="SKB91555.1"/>
    </source>
</evidence>
<dbReference type="Pfam" id="PF08239">
    <property type="entry name" value="SH3_3"/>
    <property type="match status" value="1"/>
</dbReference>
<evidence type="ECO:0000256" key="1">
    <source>
        <dbReference type="SAM" id="SignalP"/>
    </source>
</evidence>
<protein>
    <recommendedName>
        <fullName evidence="2">SH3b domain-containing protein</fullName>
    </recommendedName>
</protein>
<organism evidence="3 4">
    <name type="scientific">Sphingobacterium nematocida</name>
    <dbReference type="NCBI Taxonomy" id="1513896"/>
    <lineage>
        <taxon>Bacteria</taxon>
        <taxon>Pseudomonadati</taxon>
        <taxon>Bacteroidota</taxon>
        <taxon>Sphingobacteriia</taxon>
        <taxon>Sphingobacteriales</taxon>
        <taxon>Sphingobacteriaceae</taxon>
        <taxon>Sphingobacterium</taxon>
    </lineage>
</organism>
<evidence type="ECO:0000313" key="4">
    <source>
        <dbReference type="Proteomes" id="UP000190150"/>
    </source>
</evidence>
<feature type="signal peptide" evidence="1">
    <location>
        <begin position="1"/>
        <end position="20"/>
    </location>
</feature>
<name>A0A1T5F5T8_9SPHI</name>
<sequence>MNHKFLFLIVLFYSSFCAYAQQWKPVYNSQWCFLHKAPDTDSEQLGILSIQASLMVLDSVQDFYKVQVSNGDIGYIFKQELRSWQRGITESNEPEQYFYRGEQGTQGPHRFVNVSRLRSRAQPNVQSSIVQVVPINKMIAIDYIPFYKDGWVYIGDHFHEKPEYIQYKYLGEQLTFDKVLDDYRKAANASVREQQNILERLVEMGWKDKPENTLKALQMQRDFHFENGTMAEIPNIDFDLFLAEQQLNPMSWEEKEAFIHKSDIHFVVKGQKLYDGKITEQQTILTGAVKNTYISETLGCDFLPDFLYFSKDLLIAFAEYETGDINGTVHKMNFNEDQALVVGNHIIDNQYGEKDFVRNFGKIVNVNCTETPHSYTIQNGDTGLFIITFKNGFAFKYEMIYFC</sequence>
<dbReference type="Proteomes" id="UP000190150">
    <property type="component" value="Unassembled WGS sequence"/>
</dbReference>
<feature type="chain" id="PRO_5011962018" description="SH3b domain-containing protein" evidence="1">
    <location>
        <begin position="21"/>
        <end position="403"/>
    </location>
</feature>
<dbReference type="EMBL" id="FUZF01000014">
    <property type="protein sequence ID" value="SKB91555.1"/>
    <property type="molecule type" value="Genomic_DNA"/>
</dbReference>
<dbReference type="OrthoDB" id="695178at2"/>
<proteinExistence type="predicted"/>
<dbReference type="STRING" id="1513896.SAMN05660841_03062"/>
<keyword evidence="1" id="KW-0732">Signal</keyword>
<keyword evidence="4" id="KW-1185">Reference proteome</keyword>
<dbReference type="Gene3D" id="2.30.30.40">
    <property type="entry name" value="SH3 Domains"/>
    <property type="match status" value="1"/>
</dbReference>
<accession>A0A1T5F5T8</accession>
<dbReference type="RefSeq" id="WP_079644290.1">
    <property type="nucleotide sequence ID" value="NZ_FUZF01000014.1"/>
</dbReference>
<dbReference type="AlphaFoldDB" id="A0A1T5F5T8"/>
<dbReference type="InterPro" id="IPR003646">
    <property type="entry name" value="SH3-like_bac-type"/>
</dbReference>
<evidence type="ECO:0000259" key="2">
    <source>
        <dbReference type="Pfam" id="PF08239"/>
    </source>
</evidence>
<reference evidence="4" key="1">
    <citation type="submission" date="2017-02" db="EMBL/GenBank/DDBJ databases">
        <authorList>
            <person name="Varghese N."/>
            <person name="Submissions S."/>
        </authorList>
    </citation>
    <scope>NUCLEOTIDE SEQUENCE [LARGE SCALE GENOMIC DNA]</scope>
    <source>
        <strain evidence="4">DSM 24091</strain>
    </source>
</reference>